<dbReference type="AlphaFoldDB" id="A0A1A9AXH4"/>
<dbReference type="CDD" id="cd01115">
    <property type="entry name" value="SLC13_permease"/>
    <property type="match status" value="1"/>
</dbReference>
<evidence type="ECO:0000256" key="4">
    <source>
        <dbReference type="ARBA" id="ARBA00023136"/>
    </source>
</evidence>
<evidence type="ECO:0000313" key="6">
    <source>
        <dbReference type="Proteomes" id="UP000664658"/>
    </source>
</evidence>
<keyword evidence="4" id="KW-0472">Membrane</keyword>
<dbReference type="PANTHER" id="PTHR10283">
    <property type="entry name" value="SOLUTE CARRIER FAMILY 13 MEMBER"/>
    <property type="match status" value="1"/>
</dbReference>
<evidence type="ECO:0000313" key="5">
    <source>
        <dbReference type="EMBL" id="MBO1109172.1"/>
    </source>
</evidence>
<gene>
    <name evidence="5" type="ORF">J2R62_13300</name>
</gene>
<evidence type="ECO:0000256" key="1">
    <source>
        <dbReference type="ARBA" id="ARBA00004141"/>
    </source>
</evidence>
<dbReference type="InterPro" id="IPR001898">
    <property type="entry name" value="SLC13A/DASS"/>
</dbReference>
<reference evidence="5" key="1">
    <citation type="submission" date="2021-03" db="EMBL/GenBank/DDBJ databases">
        <title>Plesiomonas shigelloides zfcc0051, isolated from zebrafish feces.</title>
        <authorList>
            <person name="Vanderhoek Z."/>
            <person name="Gaulke C."/>
        </authorList>
    </citation>
    <scope>NUCLEOTIDE SEQUENCE</scope>
    <source>
        <strain evidence="5">Zfcc0051</strain>
    </source>
</reference>
<dbReference type="Pfam" id="PF00939">
    <property type="entry name" value="Na_sulph_symp"/>
    <property type="match status" value="1"/>
</dbReference>
<dbReference type="NCBIfam" id="TIGR00785">
    <property type="entry name" value="dass"/>
    <property type="match status" value="1"/>
</dbReference>
<proteinExistence type="predicted"/>
<dbReference type="GO" id="GO:0005886">
    <property type="term" value="C:plasma membrane"/>
    <property type="evidence" value="ECO:0007669"/>
    <property type="project" value="TreeGrafter"/>
</dbReference>
<comment type="caution">
    <text evidence="5">The sequence shown here is derived from an EMBL/GenBank/DDBJ whole genome shotgun (WGS) entry which is preliminary data.</text>
</comment>
<evidence type="ECO:0000256" key="3">
    <source>
        <dbReference type="ARBA" id="ARBA00022989"/>
    </source>
</evidence>
<dbReference type="RefSeq" id="WP_010863516.1">
    <property type="nucleotide sequence ID" value="NZ_CP027852.1"/>
</dbReference>
<dbReference type="PANTHER" id="PTHR10283:SF92">
    <property type="entry name" value="LOW-AFFINITY PHOSPHATE TRANSPORTER PHO91"/>
    <property type="match status" value="1"/>
</dbReference>
<dbReference type="Proteomes" id="UP000664658">
    <property type="component" value="Unassembled WGS sequence"/>
</dbReference>
<keyword evidence="3" id="KW-1133">Transmembrane helix</keyword>
<organism evidence="5 6">
    <name type="scientific">Plesiomonas shigelloides</name>
    <name type="common">Aeromonas shigelloides</name>
    <dbReference type="NCBI Taxonomy" id="703"/>
    <lineage>
        <taxon>Bacteria</taxon>
        <taxon>Pseudomonadati</taxon>
        <taxon>Pseudomonadota</taxon>
        <taxon>Gammaproteobacteria</taxon>
        <taxon>Enterobacterales</taxon>
        <taxon>Enterobacteriaceae</taxon>
        <taxon>Plesiomonas</taxon>
    </lineage>
</organism>
<dbReference type="EMBL" id="JAFNAA010000015">
    <property type="protein sequence ID" value="MBO1109172.1"/>
    <property type="molecule type" value="Genomic_DNA"/>
</dbReference>
<protein>
    <submittedName>
        <fullName evidence="5">SLC13/DASS family transporter</fullName>
    </submittedName>
</protein>
<sequence>MDRETYGSWRFWLKTLPFLLFILILLAPSDWFMMPGLTTIEQRVIAIFVLAALCWILEPIPIYATSVLIIVLELLLISDKSIWLALPANDELAFGTQLGYQEIMATFASPIIMLFLGGFFLAMAATKYRLDVNLARVLLKPFGRNPRNVMMGLMVVTAVFSMFMSNTATTAMMLSILTPVLAALPAGDRGRVAFALSIPVAANIGGIGTPIGTPPNAVALKYLTGENAISFGEWMMFGVPFVMVMLVISWILLNTFYASEQKEIDVQIRGKFLKTGKAYLVYVTFIATVLLWMFGSAHNMNSYVVALIPVAVFVSSGVITRDDMKKMSWDVLWLVSGGIALGLALEKTGLAARLVHSIPFADYPAVAVLLGAVALTLIMANFMSHTATANLLLPLMAALAGTVSGLNEVTLILAVTFAASLGMALPISTPPNALAHATGMVESSQMAKTGTWLGIIGVVLCLMMLALLGQLGVI</sequence>
<dbReference type="GeneID" id="69706342"/>
<dbReference type="KEGG" id="pshi:SAMEA2665130_1472"/>
<name>A0A1A9AXH4_PLESH</name>
<comment type="subcellular location">
    <subcellularLocation>
        <location evidence="1">Membrane</location>
        <topology evidence="1">Multi-pass membrane protein</topology>
    </subcellularLocation>
</comment>
<evidence type="ECO:0000256" key="2">
    <source>
        <dbReference type="ARBA" id="ARBA00022692"/>
    </source>
</evidence>
<dbReference type="GO" id="GO:0005315">
    <property type="term" value="F:phosphate transmembrane transporter activity"/>
    <property type="evidence" value="ECO:0007669"/>
    <property type="project" value="TreeGrafter"/>
</dbReference>
<accession>A0A1A9AXH4</accession>
<keyword evidence="2" id="KW-0812">Transmembrane</keyword>